<dbReference type="NCBIfam" id="NF002879">
    <property type="entry name" value="PRK03333.1"/>
    <property type="match status" value="1"/>
</dbReference>
<keyword evidence="4 7" id="KW-0547">Nucleotide-binding</keyword>
<dbReference type="Gene3D" id="3.30.460.10">
    <property type="entry name" value="Beta Polymerase, domain 2"/>
    <property type="match status" value="1"/>
</dbReference>
<dbReference type="RefSeq" id="WP_253661881.1">
    <property type="nucleotide sequence ID" value="NZ_BAAAJQ010000001.1"/>
</dbReference>
<dbReference type="Gene3D" id="3.40.50.300">
    <property type="entry name" value="P-loop containing nucleotide triphosphate hydrolases"/>
    <property type="match status" value="1"/>
</dbReference>
<evidence type="ECO:0000256" key="6">
    <source>
        <dbReference type="ARBA" id="ARBA00022993"/>
    </source>
</evidence>
<keyword evidence="6 7" id="KW-0173">Coenzyme A biosynthesis</keyword>
<dbReference type="EMBL" id="JAMTCJ010000003">
    <property type="protein sequence ID" value="MCP2176863.1"/>
    <property type="molecule type" value="Genomic_DNA"/>
</dbReference>
<evidence type="ECO:0000256" key="2">
    <source>
        <dbReference type="ARBA" id="ARBA00011058"/>
    </source>
</evidence>
<comment type="similarity">
    <text evidence="1">In the N-terminal section; belongs to the CoaE family.</text>
</comment>
<evidence type="ECO:0000313" key="9">
    <source>
        <dbReference type="EMBL" id="MCP2176863.1"/>
    </source>
</evidence>
<comment type="pathway">
    <text evidence="7">Cofactor biosynthesis; coenzyme A biosynthesis; CoA from (R)-pantothenate: step 5/5.</text>
</comment>
<dbReference type="NCBIfam" id="TIGR00152">
    <property type="entry name" value="dephospho-CoA kinase"/>
    <property type="match status" value="1"/>
</dbReference>
<reference evidence="9 10" key="1">
    <citation type="submission" date="2022-06" db="EMBL/GenBank/DDBJ databases">
        <title>Genomic Encyclopedia of Archaeal and Bacterial Type Strains, Phase II (KMG-II): from individual species to whole genera.</title>
        <authorList>
            <person name="Goeker M."/>
        </authorList>
    </citation>
    <scope>NUCLEOTIDE SEQUENCE [LARGE SCALE GENOMIC DNA]</scope>
    <source>
        <strain evidence="9 10">DSM 44693</strain>
    </source>
</reference>
<dbReference type="Proteomes" id="UP001206895">
    <property type="component" value="Unassembled WGS sequence"/>
</dbReference>
<evidence type="ECO:0000256" key="3">
    <source>
        <dbReference type="ARBA" id="ARBA00022490"/>
    </source>
</evidence>
<keyword evidence="10" id="KW-1185">Reference proteome</keyword>
<sequence length="319" mass="33919">MIRVGLSGGIGAGKSTVARTFTERGAYLIDADKIAREVVAPGTDGLAELVEAFGDDILAEDGSLDRAALAAKAFVDEEQRQRLNAITHPRVGARTWELLGAAPDDAIVVQDVPLLVEGGMAPFFNLVIIVHADEELRVERLTGLRGMDADDARARIRSQATVDQRREVADVWLDNSGTADDLAALAARVWDERLVPYEANVRTGTPAARDDQHTVPADPAWARQGRRLRDRLRVLAAEHAVAVEHVGPTAVPDRDAPDVIDLQITARDPGAGDALAAALVAGGFPRVADDEAAYASADPGRPATVRVEIDDSSSRAATP</sequence>
<dbReference type="EC" id="2.7.1.24" evidence="7 8"/>
<keyword evidence="7 9" id="KW-0418">Kinase</keyword>
<comment type="function">
    <text evidence="7">Catalyzes the phosphorylation of the 3'-hydroxyl group of dephosphocoenzyme A to form coenzyme A.</text>
</comment>
<dbReference type="SUPFAM" id="SSF52540">
    <property type="entry name" value="P-loop containing nucleoside triphosphate hydrolases"/>
    <property type="match status" value="1"/>
</dbReference>
<gene>
    <name evidence="7" type="primary">coaE</name>
    <name evidence="9" type="ORF">LX13_002691</name>
</gene>
<comment type="catalytic activity">
    <reaction evidence="7">
        <text>3'-dephospho-CoA + ATP = ADP + CoA + H(+)</text>
        <dbReference type="Rhea" id="RHEA:18245"/>
        <dbReference type="ChEBI" id="CHEBI:15378"/>
        <dbReference type="ChEBI" id="CHEBI:30616"/>
        <dbReference type="ChEBI" id="CHEBI:57287"/>
        <dbReference type="ChEBI" id="CHEBI:57328"/>
        <dbReference type="ChEBI" id="CHEBI:456216"/>
        <dbReference type="EC" id="2.7.1.24"/>
    </reaction>
</comment>
<dbReference type="InterPro" id="IPR043519">
    <property type="entry name" value="NT_sf"/>
</dbReference>
<dbReference type="SUPFAM" id="SSF81301">
    <property type="entry name" value="Nucleotidyltransferase"/>
    <property type="match status" value="1"/>
</dbReference>
<accession>A0ABT1HF43</accession>
<evidence type="ECO:0000256" key="4">
    <source>
        <dbReference type="ARBA" id="ARBA00022741"/>
    </source>
</evidence>
<organism evidence="9 10">
    <name type="scientific">Williamsia maris</name>
    <dbReference type="NCBI Taxonomy" id="72806"/>
    <lineage>
        <taxon>Bacteria</taxon>
        <taxon>Bacillati</taxon>
        <taxon>Actinomycetota</taxon>
        <taxon>Actinomycetes</taxon>
        <taxon>Mycobacteriales</taxon>
        <taxon>Nocardiaceae</taxon>
        <taxon>Williamsia</taxon>
    </lineage>
</organism>
<dbReference type="HAMAP" id="MF_00376">
    <property type="entry name" value="Dephospho_CoA_kinase"/>
    <property type="match status" value="1"/>
</dbReference>
<dbReference type="Pfam" id="PF04229">
    <property type="entry name" value="GrpB"/>
    <property type="match status" value="1"/>
</dbReference>
<dbReference type="InterPro" id="IPR007344">
    <property type="entry name" value="GrpB/CoaE"/>
</dbReference>
<dbReference type="InterPro" id="IPR001977">
    <property type="entry name" value="Depp_CoAkinase"/>
</dbReference>
<comment type="similarity">
    <text evidence="7">Belongs to the CoaE family.</text>
</comment>
<evidence type="ECO:0000313" key="10">
    <source>
        <dbReference type="Proteomes" id="UP001206895"/>
    </source>
</evidence>
<keyword evidence="5 7" id="KW-0067">ATP-binding</keyword>
<keyword evidence="3 7" id="KW-0963">Cytoplasm</keyword>
<dbReference type="Pfam" id="PF01121">
    <property type="entry name" value="CoaE"/>
    <property type="match status" value="1"/>
</dbReference>
<dbReference type="GO" id="GO:0016301">
    <property type="term" value="F:kinase activity"/>
    <property type="evidence" value="ECO:0007669"/>
    <property type="project" value="UniProtKB-KW"/>
</dbReference>
<name>A0ABT1HF43_9NOCA</name>
<feature type="binding site" evidence="7">
    <location>
        <begin position="11"/>
        <end position="16"/>
    </location>
    <ligand>
        <name>ATP</name>
        <dbReference type="ChEBI" id="CHEBI:30616"/>
    </ligand>
</feature>
<evidence type="ECO:0000256" key="5">
    <source>
        <dbReference type="ARBA" id="ARBA00022840"/>
    </source>
</evidence>
<comment type="caution">
    <text evidence="9">The sequence shown here is derived from an EMBL/GenBank/DDBJ whole genome shotgun (WGS) entry which is preliminary data.</text>
</comment>
<dbReference type="PANTHER" id="PTHR10695:SF46">
    <property type="entry name" value="BIFUNCTIONAL COENZYME A SYNTHASE-RELATED"/>
    <property type="match status" value="1"/>
</dbReference>
<protein>
    <recommendedName>
        <fullName evidence="7 8">Dephospho-CoA kinase</fullName>
        <ecNumber evidence="7 8">2.7.1.24</ecNumber>
    </recommendedName>
    <alternativeName>
        <fullName evidence="7">Dephosphocoenzyme A kinase</fullName>
    </alternativeName>
</protein>
<evidence type="ECO:0000256" key="7">
    <source>
        <dbReference type="HAMAP-Rule" id="MF_00376"/>
    </source>
</evidence>
<dbReference type="InterPro" id="IPR027417">
    <property type="entry name" value="P-loop_NTPase"/>
</dbReference>
<evidence type="ECO:0000256" key="8">
    <source>
        <dbReference type="NCBIfam" id="TIGR00152"/>
    </source>
</evidence>
<evidence type="ECO:0000256" key="1">
    <source>
        <dbReference type="ARBA" id="ARBA00008826"/>
    </source>
</evidence>
<dbReference type="PROSITE" id="PS51219">
    <property type="entry name" value="DPCK"/>
    <property type="match status" value="1"/>
</dbReference>
<comment type="subcellular location">
    <subcellularLocation>
        <location evidence="7">Cytoplasm</location>
    </subcellularLocation>
</comment>
<dbReference type="PANTHER" id="PTHR10695">
    <property type="entry name" value="DEPHOSPHO-COA KINASE-RELATED"/>
    <property type="match status" value="1"/>
</dbReference>
<keyword evidence="7" id="KW-0808">Transferase</keyword>
<comment type="similarity">
    <text evidence="2">In the C-terminal section; belongs to the UPF0157 (GrpB) family.</text>
</comment>
<dbReference type="CDD" id="cd02022">
    <property type="entry name" value="DPCK"/>
    <property type="match status" value="1"/>
</dbReference>
<proteinExistence type="inferred from homology"/>